<dbReference type="AlphaFoldDB" id="A0A0V0QGR5"/>
<feature type="domain" description="Anaphase-promoting complex subunit 4-like WD40" evidence="5">
    <location>
        <begin position="275"/>
        <end position="321"/>
    </location>
</feature>
<reference evidence="6 7" key="1">
    <citation type="journal article" date="2015" name="Sci. Rep.">
        <title>Genome of the facultative scuticociliatosis pathogen Pseudocohnilembus persalinus provides insight into its virulence through horizontal gene transfer.</title>
        <authorList>
            <person name="Xiong J."/>
            <person name="Wang G."/>
            <person name="Cheng J."/>
            <person name="Tian M."/>
            <person name="Pan X."/>
            <person name="Warren A."/>
            <person name="Jiang C."/>
            <person name="Yuan D."/>
            <person name="Miao W."/>
        </authorList>
    </citation>
    <scope>NUCLEOTIDE SEQUENCE [LARGE SCALE GENOMIC DNA]</scope>
    <source>
        <strain evidence="6">36N120E</strain>
    </source>
</reference>
<keyword evidence="1 3" id="KW-0853">WD repeat</keyword>
<protein>
    <submittedName>
        <fullName evidence="6">WD40-repeat-containing domain</fullName>
    </submittedName>
</protein>
<keyword evidence="2" id="KW-0677">Repeat</keyword>
<evidence type="ECO:0000259" key="5">
    <source>
        <dbReference type="Pfam" id="PF12894"/>
    </source>
</evidence>
<evidence type="ECO:0000256" key="3">
    <source>
        <dbReference type="PROSITE-ProRule" id="PRU00221"/>
    </source>
</evidence>
<dbReference type="PROSITE" id="PS50082">
    <property type="entry name" value="WD_REPEATS_2"/>
    <property type="match status" value="1"/>
</dbReference>
<feature type="repeat" description="WD" evidence="3">
    <location>
        <begin position="308"/>
        <end position="351"/>
    </location>
</feature>
<evidence type="ECO:0000313" key="7">
    <source>
        <dbReference type="Proteomes" id="UP000054937"/>
    </source>
</evidence>
<dbReference type="Pfam" id="PF12894">
    <property type="entry name" value="ANAPC4_WD40"/>
    <property type="match status" value="1"/>
</dbReference>
<dbReference type="PANTHER" id="PTHR19848:SF8">
    <property type="entry name" value="F-BOX AND WD REPEAT DOMAIN CONTAINING 7"/>
    <property type="match status" value="1"/>
</dbReference>
<dbReference type="EMBL" id="LDAU01000170">
    <property type="protein sequence ID" value="KRX01398.1"/>
    <property type="molecule type" value="Genomic_DNA"/>
</dbReference>
<dbReference type="OrthoDB" id="5414888at2759"/>
<feature type="compositionally biased region" description="Basic residues" evidence="4">
    <location>
        <begin position="1"/>
        <end position="14"/>
    </location>
</feature>
<dbReference type="SMART" id="SM00320">
    <property type="entry name" value="WD40"/>
    <property type="match status" value="4"/>
</dbReference>
<gene>
    <name evidence="6" type="ORF">PPERSA_01301</name>
</gene>
<organism evidence="6 7">
    <name type="scientific">Pseudocohnilembus persalinus</name>
    <name type="common">Ciliate</name>
    <dbReference type="NCBI Taxonomy" id="266149"/>
    <lineage>
        <taxon>Eukaryota</taxon>
        <taxon>Sar</taxon>
        <taxon>Alveolata</taxon>
        <taxon>Ciliophora</taxon>
        <taxon>Intramacronucleata</taxon>
        <taxon>Oligohymenophorea</taxon>
        <taxon>Scuticociliatia</taxon>
        <taxon>Philasterida</taxon>
        <taxon>Pseudocohnilembidae</taxon>
        <taxon>Pseudocohnilembus</taxon>
    </lineage>
</organism>
<dbReference type="Proteomes" id="UP000054937">
    <property type="component" value="Unassembled WGS sequence"/>
</dbReference>
<accession>A0A0V0QGR5</accession>
<feature type="compositionally biased region" description="Acidic residues" evidence="4">
    <location>
        <begin position="124"/>
        <end position="137"/>
    </location>
</feature>
<comment type="caution">
    <text evidence="6">The sequence shown here is derived from an EMBL/GenBank/DDBJ whole genome shotgun (WGS) entry which is preliminary data.</text>
</comment>
<dbReference type="SUPFAM" id="SSF50978">
    <property type="entry name" value="WD40 repeat-like"/>
    <property type="match status" value="1"/>
</dbReference>
<feature type="compositionally biased region" description="Acidic residues" evidence="4">
    <location>
        <begin position="98"/>
        <end position="116"/>
    </location>
</feature>
<dbReference type="Pfam" id="PF00400">
    <property type="entry name" value="WD40"/>
    <property type="match status" value="1"/>
</dbReference>
<dbReference type="InParanoid" id="A0A0V0QGR5"/>
<keyword evidence="7" id="KW-1185">Reference proteome</keyword>
<name>A0A0V0QGR5_PSEPJ</name>
<dbReference type="InterPro" id="IPR024977">
    <property type="entry name" value="Apc4-like_WD40_dom"/>
</dbReference>
<dbReference type="InterPro" id="IPR036322">
    <property type="entry name" value="WD40_repeat_dom_sf"/>
</dbReference>
<dbReference type="InterPro" id="IPR015943">
    <property type="entry name" value="WD40/YVTN_repeat-like_dom_sf"/>
</dbReference>
<feature type="compositionally biased region" description="Polar residues" evidence="4">
    <location>
        <begin position="17"/>
        <end position="33"/>
    </location>
</feature>
<dbReference type="InterPro" id="IPR001680">
    <property type="entry name" value="WD40_rpt"/>
</dbReference>
<sequence>MIDKKSKKIQKKPLNKTNKNGAKSEKPQNGNIKKNQKIEKKSNTDQQQNNEDKPISKKKKTFKQNQQKLKKLYKNKQKAKQNQEENDEEQIQEKEQQEDIQQEDDEDYEQQEQGEESFEKNENQVEEQQEQVEEEDFQEFNGEEIENLGEIEAQKNQQAEVQDQQQSGQDRKLITKNLETKLHIGPIYTGGKICLSEDQQYLYSACNFNVSKYDIEKKEIVDTIEHKDEEIANFAIHPTGKYIATFTKNFLIRLLNIETKELVHSWKVNDYFALDMLFDPSGKYLAIGCVNGTIKIFDCKKGSESHSYRNHRGSVTKLAFHPQKDKYLLASVGDDFQIKLYDLIISQQIVSLNAHKSLISTIIFSENGTNLISGGEKIIIWDLVNMKQQATIQYDEDIEALSYFSLKQKQGHRTVEKNYLMVAGLSGEFKAIDISSDDVEITSFSHLKTHEILKIMQKTHKQMLQAEIGGPLFGTIYKTYSKSQKIRNQFFWQGIDEGQSYE</sequence>
<feature type="compositionally biased region" description="Basic residues" evidence="4">
    <location>
        <begin position="56"/>
        <end position="79"/>
    </location>
</feature>
<proteinExistence type="predicted"/>
<feature type="region of interest" description="Disordered" evidence="4">
    <location>
        <begin position="1"/>
        <end position="137"/>
    </location>
</feature>
<evidence type="ECO:0000313" key="6">
    <source>
        <dbReference type="EMBL" id="KRX01398.1"/>
    </source>
</evidence>
<dbReference type="PANTHER" id="PTHR19848">
    <property type="entry name" value="WD40 REPEAT PROTEIN"/>
    <property type="match status" value="1"/>
</dbReference>
<evidence type="ECO:0000256" key="1">
    <source>
        <dbReference type="ARBA" id="ARBA00022574"/>
    </source>
</evidence>
<dbReference type="Gene3D" id="2.130.10.10">
    <property type="entry name" value="YVTN repeat-like/Quinoprotein amine dehydrogenase"/>
    <property type="match status" value="2"/>
</dbReference>
<evidence type="ECO:0000256" key="4">
    <source>
        <dbReference type="SAM" id="MobiDB-lite"/>
    </source>
</evidence>
<evidence type="ECO:0000256" key="2">
    <source>
        <dbReference type="ARBA" id="ARBA00022737"/>
    </source>
</evidence>